<feature type="compositionally biased region" description="Polar residues" evidence="7">
    <location>
        <begin position="429"/>
        <end position="453"/>
    </location>
</feature>
<dbReference type="Pfam" id="PF09402">
    <property type="entry name" value="MSC"/>
    <property type="match status" value="1"/>
</dbReference>
<keyword evidence="3 8" id="KW-0812">Transmembrane</keyword>
<evidence type="ECO:0000256" key="4">
    <source>
        <dbReference type="ARBA" id="ARBA00022989"/>
    </source>
</evidence>
<feature type="transmembrane region" description="Helical" evidence="8">
    <location>
        <begin position="487"/>
        <end position="510"/>
    </location>
</feature>
<dbReference type="OrthoDB" id="2503928at2759"/>
<evidence type="ECO:0000256" key="7">
    <source>
        <dbReference type="SAM" id="MobiDB-lite"/>
    </source>
</evidence>
<reference evidence="11" key="1">
    <citation type="journal article" date="2018" name="Nat. Microbiol.">
        <title>Leveraging single-cell genomics to expand the fungal tree of life.</title>
        <authorList>
            <person name="Ahrendt S.R."/>
            <person name="Quandt C.A."/>
            <person name="Ciobanu D."/>
            <person name="Clum A."/>
            <person name="Salamov A."/>
            <person name="Andreopoulos B."/>
            <person name="Cheng J.F."/>
            <person name="Woyke T."/>
            <person name="Pelin A."/>
            <person name="Henrissat B."/>
            <person name="Reynolds N.K."/>
            <person name="Benny G.L."/>
            <person name="Smith M.E."/>
            <person name="James T.Y."/>
            <person name="Grigoriev I.V."/>
        </authorList>
    </citation>
    <scope>NUCLEOTIDE SEQUENCE [LARGE SCALE GENOMIC DNA]</scope>
    <source>
        <strain evidence="11">Baker2002</strain>
    </source>
</reference>
<feature type="domain" description="Man1/Src1-like C-terminal" evidence="9">
    <location>
        <begin position="239"/>
        <end position="606"/>
    </location>
</feature>
<feature type="compositionally biased region" description="Polar residues" evidence="7">
    <location>
        <begin position="86"/>
        <end position="105"/>
    </location>
</feature>
<gene>
    <name evidence="10" type="ORF">METBISCDRAFT_11926</name>
</gene>
<organism evidence="10 11">
    <name type="scientific">Metschnikowia bicuspidata</name>
    <dbReference type="NCBI Taxonomy" id="27322"/>
    <lineage>
        <taxon>Eukaryota</taxon>
        <taxon>Fungi</taxon>
        <taxon>Dikarya</taxon>
        <taxon>Ascomycota</taxon>
        <taxon>Saccharomycotina</taxon>
        <taxon>Pichiomycetes</taxon>
        <taxon>Metschnikowiaceae</taxon>
        <taxon>Metschnikowia</taxon>
    </lineage>
</organism>
<dbReference type="GO" id="GO:0005783">
    <property type="term" value="C:endoplasmic reticulum"/>
    <property type="evidence" value="ECO:0007669"/>
    <property type="project" value="TreeGrafter"/>
</dbReference>
<comment type="subcellular location">
    <subcellularLocation>
        <location evidence="1">Nucleus inner membrane</location>
    </subcellularLocation>
</comment>
<accession>A0A4P9ZHB7</accession>
<dbReference type="GO" id="GO:0071763">
    <property type="term" value="P:nuclear membrane organization"/>
    <property type="evidence" value="ECO:0007669"/>
    <property type="project" value="TreeGrafter"/>
</dbReference>
<keyword evidence="2" id="KW-0597">Phosphoprotein</keyword>
<evidence type="ECO:0000256" key="2">
    <source>
        <dbReference type="ARBA" id="ARBA00022553"/>
    </source>
</evidence>
<dbReference type="Gene3D" id="1.10.10.1180">
    <property type="entry name" value="MAN1, winged-helix domain"/>
    <property type="match status" value="1"/>
</dbReference>
<dbReference type="PANTHER" id="PTHR47808">
    <property type="entry name" value="INNER NUCLEAR MEMBRANE PROTEIN HEH2-RELATED"/>
    <property type="match status" value="1"/>
</dbReference>
<feature type="transmembrane region" description="Helical" evidence="8">
    <location>
        <begin position="231"/>
        <end position="251"/>
    </location>
</feature>
<feature type="compositionally biased region" description="Basic and acidic residues" evidence="7">
    <location>
        <begin position="111"/>
        <end position="134"/>
    </location>
</feature>
<dbReference type="InterPro" id="IPR041885">
    <property type="entry name" value="MAN1_winged_helix_dom"/>
</dbReference>
<name>A0A4P9ZHB7_9ASCO</name>
<keyword evidence="4 8" id="KW-1133">Transmembrane helix</keyword>
<keyword evidence="6" id="KW-0539">Nucleus</keyword>
<dbReference type="EMBL" id="ML004430">
    <property type="protein sequence ID" value="RKP32546.1"/>
    <property type="molecule type" value="Genomic_DNA"/>
</dbReference>
<dbReference type="GO" id="GO:0005637">
    <property type="term" value="C:nuclear inner membrane"/>
    <property type="evidence" value="ECO:0007669"/>
    <property type="project" value="UniProtKB-SubCell"/>
</dbReference>
<dbReference type="AlphaFoldDB" id="A0A4P9ZHB7"/>
<evidence type="ECO:0000313" key="10">
    <source>
        <dbReference type="EMBL" id="RKP32546.1"/>
    </source>
</evidence>
<dbReference type="Proteomes" id="UP000268321">
    <property type="component" value="Unassembled WGS sequence"/>
</dbReference>
<protein>
    <recommendedName>
        <fullName evidence="9">Man1/Src1-like C-terminal domain-containing protein</fullName>
    </recommendedName>
</protein>
<evidence type="ECO:0000256" key="6">
    <source>
        <dbReference type="ARBA" id="ARBA00023242"/>
    </source>
</evidence>
<evidence type="ECO:0000256" key="8">
    <source>
        <dbReference type="SAM" id="Phobius"/>
    </source>
</evidence>
<feature type="compositionally biased region" description="Polar residues" evidence="7">
    <location>
        <begin position="25"/>
        <end position="41"/>
    </location>
</feature>
<dbReference type="GO" id="GO:0003682">
    <property type="term" value="F:chromatin binding"/>
    <property type="evidence" value="ECO:0007669"/>
    <property type="project" value="InterPro"/>
</dbReference>
<proteinExistence type="predicted"/>
<evidence type="ECO:0000259" key="9">
    <source>
        <dbReference type="Pfam" id="PF09402"/>
    </source>
</evidence>
<dbReference type="InterPro" id="IPR044780">
    <property type="entry name" value="Heh2/Src1"/>
</dbReference>
<dbReference type="PANTHER" id="PTHR47808:SF2">
    <property type="entry name" value="LEM DOMAIN-CONTAINING PROTEIN 2"/>
    <property type="match status" value="1"/>
</dbReference>
<feature type="region of interest" description="Disordered" evidence="7">
    <location>
        <begin position="429"/>
        <end position="457"/>
    </location>
</feature>
<evidence type="ECO:0000256" key="3">
    <source>
        <dbReference type="ARBA" id="ARBA00022692"/>
    </source>
</evidence>
<keyword evidence="11" id="KW-1185">Reference proteome</keyword>
<dbReference type="GO" id="GO:0034399">
    <property type="term" value="C:nuclear periphery"/>
    <property type="evidence" value="ECO:0007669"/>
    <property type="project" value="TreeGrafter"/>
</dbReference>
<sequence length="608" mass="69106">MPKDKSPLSRAKSPATKEKPAAVTPSKTATPTPQTFSTNTKRAAATPERVTQTHISPAKDNENSKAENFSSDTSDDISFREHSPNVLATQQLGISENDSQHSFDTAPSFDKALEKLKNSKETHPDTEPRSHAKQDEELAKFLGVDLHSVQPKPKGRRVITPRRPIYVLKADLPHASSTSDDLVSDLKKDAETDLPDETINMLEEDGDIFPSAMSDDENEIEQAPKSSAFKFVFYFVLWLLVVGSLLFTYWYREQTFLVGYCGYEINRKTIENSGDYPEILSLFGEYLDDNFKPQCIDCPQHARCFPNLEIACYDDFVPYAPWYFKYVPFFDPRAQRCVSDTKKAEKIEIMIETTLDLLRARNANKLCGRSSAEDLSAGISLHDLHDLLLSLKAPYITIEEFEELWERSVVELEKEPEIIVRQVTTFETTPSESHTNTQVGYESSEAHSSGDTNDSVDEKISKEKVLRSTALSHLSFKCLMSNTLVSILVKFQMAVFVLICIVVVIWGALWKYKQTQIHAKKIETIHKEVLSKLQRQARLARETTELLAYVGSIQLRDLILSSESNLAYKMRLWEGISRKVDHNTNVRHELREIHGEVMKVWQWIGSLE</sequence>
<keyword evidence="5 8" id="KW-0472">Membrane</keyword>
<evidence type="ECO:0000256" key="1">
    <source>
        <dbReference type="ARBA" id="ARBA00004540"/>
    </source>
</evidence>
<dbReference type="InterPro" id="IPR018996">
    <property type="entry name" value="Man1/Src1-like_C"/>
</dbReference>
<evidence type="ECO:0000313" key="11">
    <source>
        <dbReference type="Proteomes" id="UP000268321"/>
    </source>
</evidence>
<evidence type="ECO:0000256" key="5">
    <source>
        <dbReference type="ARBA" id="ARBA00023136"/>
    </source>
</evidence>
<feature type="region of interest" description="Disordered" evidence="7">
    <location>
        <begin position="1"/>
        <end position="134"/>
    </location>
</feature>